<name>A0A0L8J878_STRVR</name>
<organism evidence="1 2">
    <name type="scientific">Streptomyces viridochromogenes</name>
    <dbReference type="NCBI Taxonomy" id="1938"/>
    <lineage>
        <taxon>Bacteria</taxon>
        <taxon>Bacillati</taxon>
        <taxon>Actinomycetota</taxon>
        <taxon>Actinomycetes</taxon>
        <taxon>Kitasatosporales</taxon>
        <taxon>Streptomycetaceae</taxon>
        <taxon>Streptomyces</taxon>
    </lineage>
</organism>
<evidence type="ECO:0008006" key="3">
    <source>
        <dbReference type="Google" id="ProtNLM"/>
    </source>
</evidence>
<evidence type="ECO:0000313" key="2">
    <source>
        <dbReference type="Proteomes" id="UP000037023"/>
    </source>
</evidence>
<proteinExistence type="predicted"/>
<dbReference type="EMBL" id="LGUP01000399">
    <property type="protein sequence ID" value="KOG09719.1"/>
    <property type="molecule type" value="Genomic_DNA"/>
</dbReference>
<comment type="caution">
    <text evidence="1">The sequence shown here is derived from an EMBL/GenBank/DDBJ whole genome shotgun (WGS) entry which is preliminary data.</text>
</comment>
<dbReference type="OrthoDB" id="5124141at2"/>
<reference evidence="1 2" key="1">
    <citation type="submission" date="2015-06" db="EMBL/GenBank/DDBJ databases">
        <authorList>
            <person name="Hoefler B.C."/>
            <person name="Straight P.D."/>
        </authorList>
    </citation>
    <scope>NUCLEOTIDE SEQUENCE [LARGE SCALE GENOMIC DNA]</scope>
    <source>
        <strain evidence="1 2">NRRL 3427</strain>
    </source>
</reference>
<dbReference type="Proteomes" id="UP000037023">
    <property type="component" value="Unassembled WGS sequence"/>
</dbReference>
<evidence type="ECO:0000313" key="1">
    <source>
        <dbReference type="EMBL" id="KOG09719.1"/>
    </source>
</evidence>
<gene>
    <name evidence="1" type="ORF">ADK34_36765</name>
</gene>
<dbReference type="RefSeq" id="WP_033203756.1">
    <property type="nucleotide sequence ID" value="NZ_LGUP01000399.1"/>
</dbReference>
<accession>A0A0L8J878</accession>
<protein>
    <recommendedName>
        <fullName evidence="3">Secreted protein</fullName>
    </recommendedName>
</protein>
<dbReference type="AlphaFoldDB" id="A0A0L8J878"/>
<sequence>MTSHEHAGEWSGTAPDDPRPLLFLDVDGPDVAGWPGLHWKTPALVAWAAGRPFAWVDDEIGAADRAWVAAHHAGPALPHHVDARRGLGGNDCATLAGWGASRGGWVRACGAG</sequence>